<feature type="compositionally biased region" description="Low complexity" evidence="1">
    <location>
        <begin position="869"/>
        <end position="878"/>
    </location>
</feature>
<evidence type="ECO:0000256" key="1">
    <source>
        <dbReference type="SAM" id="MobiDB-lite"/>
    </source>
</evidence>
<dbReference type="InterPro" id="IPR052779">
    <property type="entry name" value="WDR62"/>
</dbReference>
<accession>A0A8B2ZF08</accession>
<evidence type="ECO:0000313" key="3">
    <source>
        <dbReference type="EMBL" id="RGM28282.1"/>
    </source>
</evidence>
<feature type="transmembrane region" description="Helical" evidence="2">
    <location>
        <begin position="669"/>
        <end position="689"/>
    </location>
</feature>
<evidence type="ECO:0000256" key="2">
    <source>
        <dbReference type="SAM" id="Phobius"/>
    </source>
</evidence>
<gene>
    <name evidence="3" type="ORF">DXC19_11365</name>
</gene>
<feature type="region of interest" description="Disordered" evidence="1">
    <location>
        <begin position="142"/>
        <end position="162"/>
    </location>
</feature>
<comment type="caution">
    <text evidence="3">The sequence shown here is derived from an EMBL/GenBank/DDBJ whole genome shotgun (WGS) entry which is preliminary data.</text>
</comment>
<feature type="region of interest" description="Disordered" evidence="1">
    <location>
        <begin position="28"/>
        <end position="104"/>
    </location>
</feature>
<feature type="transmembrane region" description="Helical" evidence="2">
    <location>
        <begin position="365"/>
        <end position="387"/>
    </location>
</feature>
<feature type="transmembrane region" description="Helical" evidence="2">
    <location>
        <begin position="6"/>
        <end position="24"/>
    </location>
</feature>
<dbReference type="AlphaFoldDB" id="A0A8B2ZF08"/>
<feature type="transmembrane region" description="Helical" evidence="2">
    <location>
        <begin position="733"/>
        <end position="752"/>
    </location>
</feature>
<feature type="compositionally biased region" description="Basic and acidic residues" evidence="1">
    <location>
        <begin position="80"/>
        <end position="104"/>
    </location>
</feature>
<feature type="region of interest" description="Disordered" evidence="1">
    <location>
        <begin position="424"/>
        <end position="447"/>
    </location>
</feature>
<feature type="transmembrane region" description="Helical" evidence="2">
    <location>
        <begin position="256"/>
        <end position="282"/>
    </location>
</feature>
<feature type="compositionally biased region" description="Basic and acidic residues" evidence="1">
    <location>
        <begin position="142"/>
        <end position="156"/>
    </location>
</feature>
<keyword evidence="2" id="KW-1133">Transmembrane helix</keyword>
<dbReference type="Proteomes" id="UP000261016">
    <property type="component" value="Unassembled WGS sequence"/>
</dbReference>
<feature type="compositionally biased region" description="Polar residues" evidence="1">
    <location>
        <begin position="909"/>
        <end position="932"/>
    </location>
</feature>
<evidence type="ECO:0000313" key="4">
    <source>
        <dbReference type="Proteomes" id="UP000261016"/>
    </source>
</evidence>
<feature type="region of interest" description="Disordered" evidence="1">
    <location>
        <begin position="800"/>
        <end position="835"/>
    </location>
</feature>
<dbReference type="RefSeq" id="WP_117725936.1">
    <property type="nucleotide sequence ID" value="NZ_CABMFV010000009.1"/>
</dbReference>
<dbReference type="PANTHER" id="PTHR45589:SF1">
    <property type="entry name" value="WD REPEAT DOMAIN 62, ISOFORM G"/>
    <property type="match status" value="1"/>
</dbReference>
<keyword evidence="2" id="KW-0472">Membrane</keyword>
<organism evidence="3 4">
    <name type="scientific">Staphylococcus warneri</name>
    <dbReference type="NCBI Taxonomy" id="1292"/>
    <lineage>
        <taxon>Bacteria</taxon>
        <taxon>Bacillati</taxon>
        <taxon>Bacillota</taxon>
        <taxon>Bacilli</taxon>
        <taxon>Bacillales</taxon>
        <taxon>Staphylococcaceae</taxon>
        <taxon>Staphylococcus</taxon>
    </lineage>
</organism>
<feature type="transmembrane region" description="Helical" evidence="2">
    <location>
        <begin position="639"/>
        <end position="657"/>
    </location>
</feature>
<feature type="compositionally biased region" description="Polar residues" evidence="1">
    <location>
        <begin position="879"/>
        <end position="900"/>
    </location>
</feature>
<name>A0A8B2ZF08_STAWA</name>
<feature type="compositionally biased region" description="Polar residues" evidence="1">
    <location>
        <begin position="800"/>
        <end position="819"/>
    </location>
</feature>
<keyword evidence="2" id="KW-0812">Transmembrane</keyword>
<feature type="compositionally biased region" description="Polar residues" evidence="1">
    <location>
        <begin position="424"/>
        <end position="446"/>
    </location>
</feature>
<feature type="transmembrane region" description="Helical" evidence="2">
    <location>
        <begin position="695"/>
        <end position="712"/>
    </location>
</feature>
<feature type="transmembrane region" description="Helical" evidence="2">
    <location>
        <begin position="324"/>
        <end position="344"/>
    </location>
</feature>
<feature type="compositionally biased region" description="Polar residues" evidence="1">
    <location>
        <begin position="943"/>
        <end position="953"/>
    </location>
</feature>
<proteinExistence type="predicted"/>
<dbReference type="PANTHER" id="PTHR45589">
    <property type="entry name" value="WD REPEAT DOMAIN 62, ISOFORM G"/>
    <property type="match status" value="1"/>
</dbReference>
<protein>
    <submittedName>
        <fullName evidence="3">Uncharacterized protein</fullName>
    </submittedName>
</protein>
<feature type="region of interest" description="Disordered" evidence="1">
    <location>
        <begin position="869"/>
        <end position="1019"/>
    </location>
</feature>
<dbReference type="EMBL" id="QSTD01000009">
    <property type="protein sequence ID" value="RGM28282.1"/>
    <property type="molecule type" value="Genomic_DNA"/>
</dbReference>
<feature type="compositionally biased region" description="Polar residues" evidence="1">
    <location>
        <begin position="67"/>
        <end position="79"/>
    </location>
</feature>
<feature type="compositionally biased region" description="Basic and acidic residues" evidence="1">
    <location>
        <begin position="45"/>
        <end position="65"/>
    </location>
</feature>
<reference evidence="3 4" key="1">
    <citation type="submission" date="2018-08" db="EMBL/GenBank/DDBJ databases">
        <title>A genome reference for cultivated species of the human gut microbiota.</title>
        <authorList>
            <person name="Zou Y."/>
            <person name="Xue W."/>
            <person name="Luo G."/>
        </authorList>
    </citation>
    <scope>NUCLEOTIDE SEQUENCE [LARGE SCALE GENOMIC DNA]</scope>
    <source>
        <strain evidence="3 4">OM08-17AT</strain>
    </source>
</reference>
<feature type="compositionally biased region" description="Basic and acidic residues" evidence="1">
    <location>
        <begin position="963"/>
        <end position="995"/>
    </location>
</feature>
<feature type="compositionally biased region" description="Polar residues" evidence="1">
    <location>
        <begin position="28"/>
        <end position="39"/>
    </location>
</feature>
<sequence>MQWLKQLVAIIVAFTLFVSTLIFIPPTNQHNKQSHSLIPTAQAAPEDKKNEDNQSREEEKQEIDQKTGGQQEANQSQKVRAQELIKKQKDGDLSDAEKEELDRYENSNIVKKDKGDEYSLGSAASAEDGLWTLYANILMQKSKKEQKKDKENKDESNQGVTGRISGAIKNSIGDFMGDGGVEVTVPFNKMYSIGLDLDKKDENQSESTEDDGNTQVGRQLASFFSTFSHYGYIQTVSGNTLASHASGGLQTIMRHILGFFMVISMLVYEMFNFILGNLVTFIGKLDFWSLMGYEDANEYAESTKNPIIKGIYGFIQGLGISANMFHRAMLFGFFIAVAIFVYRLMRTISGRGFHWVALSDATKRFIVRFLTFWLVPSAIILLVGGFAKQLDNIQTDPKYNPSPPSQYLLNDRKWASALNLSPTGMKSGESPNATSETQHVDSSYAPSASRDLIGQINAESYKRMNGDVSSKDIGFDLIAGYMDNTKFNVNTYMSDIRQTPMNTDSDNAADMYAAYKGYEQLDKKKINQKNYEDYIWTAKPVTSGEKDEAKPDNKKYKPNLAAGVEDNKSFSTQSVALMLQTSFEDNAANFYAYNIPPSGVQGAAKNMSTVKTEWRAYTMPGEGGLGVIGSYLALLSQCLFQTFLIGAVIHALIFTNFWKSFLMTFKHWWYGIITGNPVHMLIALVLGLTSPLTGFIAYLLPSLFVTFVNTLVKGIRGVIDAFGVQGIDGAVDIGKAIMMFLLTIYLIIAKTFTGKNIITTIIDFMPRMGLDLANKAARIMRTRQQMRTAIRMAGQAARDTGQTAGQYQSQGGLGNTTLGQAGKTLGNPSSWGQQGAAYLGNKQMNAQDTSNKSGGSYGQTAKDFATMAGGATGRRGTAPNTLLGKSNPNQSAQPRNTNRFAKNDYFAGHNNNAPANATAKSDAVNSNQSKQPVQDKEAANLNKRYSQSASQLPSAMKQGSAKDFAKQINEEQAKQVKEAQKEGANDAKSNFKDTKNMSATQKEQTQQPPQGNTISGQGNRETINRQSAKDFAANEPVFNDNEIKNLNRSRNVDDFQEKLYTTRNGQKTALSQEPAKTALQGTEFINQDGNVDYNKIDEFNRDINGKHLEQLDDIRMRQKEQVDYAFRQGAESIYNDYEQKERQDRK</sequence>
<feature type="compositionally biased region" description="Polar residues" evidence="1">
    <location>
        <begin position="996"/>
        <end position="1019"/>
    </location>
</feature>